<evidence type="ECO:0000313" key="2">
    <source>
        <dbReference type="Proteomes" id="UP000522262"/>
    </source>
</evidence>
<evidence type="ECO:0000313" key="1">
    <source>
        <dbReference type="EMBL" id="KAF5551244.1"/>
    </source>
</evidence>
<comment type="caution">
    <text evidence="1">The sequence shown here is derived from an EMBL/GenBank/DDBJ whole genome shotgun (WGS) entry which is preliminary data.</text>
</comment>
<dbReference type="Proteomes" id="UP000522262">
    <property type="component" value="Unassembled WGS sequence"/>
</dbReference>
<proteinExistence type="predicted"/>
<name>A0A8H5N3Y2_9HYPO</name>
<sequence length="120" mass="13001">MTPKAASDQELADKQRPEFSYSAFLAAFMERHTRKLEALKFLIKLEGPLNTTETVAQAAGISSPDGGTISASSSSGKVGSFLEINAINKIAIEAYLRAKQSLTTFVPTHPMQPSQKEPFI</sequence>
<accession>A0A8H5N3Y2</accession>
<dbReference type="AlphaFoldDB" id="A0A8H5N3Y2"/>
<organism evidence="1 2">
    <name type="scientific">Fusarium mexicanum</name>
    <dbReference type="NCBI Taxonomy" id="751941"/>
    <lineage>
        <taxon>Eukaryota</taxon>
        <taxon>Fungi</taxon>
        <taxon>Dikarya</taxon>
        <taxon>Ascomycota</taxon>
        <taxon>Pezizomycotina</taxon>
        <taxon>Sordariomycetes</taxon>
        <taxon>Hypocreomycetidae</taxon>
        <taxon>Hypocreales</taxon>
        <taxon>Nectriaceae</taxon>
        <taxon>Fusarium</taxon>
        <taxon>Fusarium fujikuroi species complex</taxon>
    </lineage>
</organism>
<dbReference type="EMBL" id="JAAOAM010000072">
    <property type="protein sequence ID" value="KAF5551244.1"/>
    <property type="molecule type" value="Genomic_DNA"/>
</dbReference>
<reference evidence="1 2" key="1">
    <citation type="submission" date="2020-05" db="EMBL/GenBank/DDBJ databases">
        <title>Identification and distribution of gene clusters putatively required for synthesis of sphingolipid metabolism inhibitors in phylogenetically diverse species of the filamentous fungus Fusarium.</title>
        <authorList>
            <person name="Kim H.-S."/>
            <person name="Busman M."/>
            <person name="Brown D.W."/>
            <person name="Divon H."/>
            <person name="Uhlig S."/>
            <person name="Proctor R.H."/>
        </authorList>
    </citation>
    <scope>NUCLEOTIDE SEQUENCE [LARGE SCALE GENOMIC DNA]</scope>
    <source>
        <strain evidence="1 2">NRRL 53147</strain>
    </source>
</reference>
<protein>
    <submittedName>
        <fullName evidence="1">Uncharacterized protein</fullName>
    </submittedName>
</protein>
<gene>
    <name evidence="1" type="ORF">FMEXI_3361</name>
</gene>
<keyword evidence="2" id="KW-1185">Reference proteome</keyword>